<keyword evidence="3 4" id="KW-0732">Signal</keyword>
<evidence type="ECO:0000256" key="1">
    <source>
        <dbReference type="ARBA" id="ARBA00005695"/>
    </source>
</evidence>
<sequence length="547" mass="58220">MSARTRLSRLAAVATGLVLLATTAACSSSSAPSGGSGDGSPVSGGEVTYLVDQTQLTLDPGVSPATVTGLVGRTIFDSLVVQSGPTEFKPWLATRWEISADGREYTFDLKPGVTFTDGTPFDANAVKATFEHIVNPASKSQYAASLIAPFESATVVNDSIVKITLTQPFRPFLQALSTPYLGIQSPKALALPASDYRPIGTGPFSFVSWEQQKDITLTRNPAYTSAPSNASHTGPAYLQTLRFNYVPEDATRYGALTSGQVQGTASVPPNRVGSLQSNDRFRVLKTELPGVNYNLFLNVKNGPTSDPLVRRAVQSAIDIPALVRTVYAGQYAAARSSLSPTTPDYDAAAESALPAYDPEKAKALLSQAGWTDTDADGYRTRDGRELTLTWPFLALINRDQRDVLGQAIQAEAKKVGIRIDRPNLDAGTYGNAVLKGDYNILDSSNARADADILRFSFASDQTFPQGGANVAQSSSPELDGWLHEAARTTDAAVAARDYALAQADVLRNGYLLPGYVMTSFVGTSSALRGVAFDVQGIAQFYGAWLAT</sequence>
<keyword evidence="2" id="KW-0813">Transport</keyword>
<dbReference type="InterPro" id="IPR039424">
    <property type="entry name" value="SBP_5"/>
</dbReference>
<comment type="similarity">
    <text evidence="1">Belongs to the bacterial solute-binding protein 5 family.</text>
</comment>
<keyword evidence="7" id="KW-1185">Reference proteome</keyword>
<dbReference type="InterPro" id="IPR000914">
    <property type="entry name" value="SBP_5_dom"/>
</dbReference>
<protein>
    <submittedName>
        <fullName evidence="6">ABC transporter substrate-binding protein</fullName>
    </submittedName>
</protein>
<dbReference type="PROSITE" id="PS51257">
    <property type="entry name" value="PROKAR_LIPOPROTEIN"/>
    <property type="match status" value="1"/>
</dbReference>
<dbReference type="CDD" id="cd08492">
    <property type="entry name" value="PBP2_NikA_DppA_OppA_like_15"/>
    <property type="match status" value="1"/>
</dbReference>
<comment type="caution">
    <text evidence="6">The sequence shown here is derived from an EMBL/GenBank/DDBJ whole genome shotgun (WGS) entry which is preliminary data.</text>
</comment>
<name>A0ABN2MV04_9PSEU</name>
<dbReference type="InterPro" id="IPR030678">
    <property type="entry name" value="Peptide/Ni-bd"/>
</dbReference>
<dbReference type="RefSeq" id="WP_344414170.1">
    <property type="nucleotide sequence ID" value="NZ_BAAAQK010000004.1"/>
</dbReference>
<gene>
    <name evidence="6" type="ORF">GCM10009836_16760</name>
</gene>
<feature type="signal peptide" evidence="4">
    <location>
        <begin position="1"/>
        <end position="27"/>
    </location>
</feature>
<reference evidence="6 7" key="1">
    <citation type="journal article" date="2019" name="Int. J. Syst. Evol. Microbiol.">
        <title>The Global Catalogue of Microorganisms (GCM) 10K type strain sequencing project: providing services to taxonomists for standard genome sequencing and annotation.</title>
        <authorList>
            <consortium name="The Broad Institute Genomics Platform"/>
            <consortium name="The Broad Institute Genome Sequencing Center for Infectious Disease"/>
            <person name="Wu L."/>
            <person name="Ma J."/>
        </authorList>
    </citation>
    <scope>NUCLEOTIDE SEQUENCE [LARGE SCALE GENOMIC DNA]</scope>
    <source>
        <strain evidence="6 7">JCM 16009</strain>
    </source>
</reference>
<dbReference type="EMBL" id="BAAAQK010000004">
    <property type="protein sequence ID" value="GAA1838453.1"/>
    <property type="molecule type" value="Genomic_DNA"/>
</dbReference>
<dbReference type="Proteomes" id="UP001500449">
    <property type="component" value="Unassembled WGS sequence"/>
</dbReference>
<evidence type="ECO:0000259" key="5">
    <source>
        <dbReference type="Pfam" id="PF00496"/>
    </source>
</evidence>
<evidence type="ECO:0000313" key="6">
    <source>
        <dbReference type="EMBL" id="GAA1838453.1"/>
    </source>
</evidence>
<evidence type="ECO:0000256" key="3">
    <source>
        <dbReference type="ARBA" id="ARBA00022729"/>
    </source>
</evidence>
<proteinExistence type="inferred from homology"/>
<dbReference type="SUPFAM" id="SSF53850">
    <property type="entry name" value="Periplasmic binding protein-like II"/>
    <property type="match status" value="1"/>
</dbReference>
<dbReference type="Gene3D" id="3.90.76.10">
    <property type="entry name" value="Dipeptide-binding Protein, Domain 1"/>
    <property type="match status" value="1"/>
</dbReference>
<dbReference type="Pfam" id="PF00496">
    <property type="entry name" value="SBP_bac_5"/>
    <property type="match status" value="1"/>
</dbReference>
<dbReference type="PIRSF" id="PIRSF002741">
    <property type="entry name" value="MppA"/>
    <property type="match status" value="1"/>
</dbReference>
<dbReference type="Gene3D" id="3.10.105.10">
    <property type="entry name" value="Dipeptide-binding Protein, Domain 3"/>
    <property type="match status" value="1"/>
</dbReference>
<dbReference type="Gene3D" id="3.40.190.10">
    <property type="entry name" value="Periplasmic binding protein-like II"/>
    <property type="match status" value="1"/>
</dbReference>
<evidence type="ECO:0000256" key="4">
    <source>
        <dbReference type="SAM" id="SignalP"/>
    </source>
</evidence>
<organism evidence="6 7">
    <name type="scientific">Pseudonocardia ailaonensis</name>
    <dbReference type="NCBI Taxonomy" id="367279"/>
    <lineage>
        <taxon>Bacteria</taxon>
        <taxon>Bacillati</taxon>
        <taxon>Actinomycetota</taxon>
        <taxon>Actinomycetes</taxon>
        <taxon>Pseudonocardiales</taxon>
        <taxon>Pseudonocardiaceae</taxon>
        <taxon>Pseudonocardia</taxon>
    </lineage>
</organism>
<dbReference type="PANTHER" id="PTHR30290:SF9">
    <property type="entry name" value="OLIGOPEPTIDE-BINDING PROTEIN APPA"/>
    <property type="match status" value="1"/>
</dbReference>
<dbReference type="PANTHER" id="PTHR30290">
    <property type="entry name" value="PERIPLASMIC BINDING COMPONENT OF ABC TRANSPORTER"/>
    <property type="match status" value="1"/>
</dbReference>
<feature type="chain" id="PRO_5047282361" evidence="4">
    <location>
        <begin position="28"/>
        <end position="547"/>
    </location>
</feature>
<evidence type="ECO:0000256" key="2">
    <source>
        <dbReference type="ARBA" id="ARBA00022448"/>
    </source>
</evidence>
<feature type="domain" description="Solute-binding protein family 5" evidence="5">
    <location>
        <begin position="87"/>
        <end position="443"/>
    </location>
</feature>
<accession>A0ABN2MV04</accession>
<evidence type="ECO:0000313" key="7">
    <source>
        <dbReference type="Proteomes" id="UP001500449"/>
    </source>
</evidence>